<evidence type="ECO:0000256" key="4">
    <source>
        <dbReference type="ARBA" id="ARBA00022593"/>
    </source>
</evidence>
<feature type="compositionally biased region" description="Low complexity" evidence="13">
    <location>
        <begin position="745"/>
        <end position="756"/>
    </location>
</feature>
<dbReference type="Pfam" id="PF09262">
    <property type="entry name" value="PEX-1N"/>
    <property type="match status" value="1"/>
</dbReference>
<feature type="region of interest" description="Disordered" evidence="13">
    <location>
        <begin position="330"/>
        <end position="352"/>
    </location>
</feature>
<feature type="compositionally biased region" description="Polar residues" evidence="13">
    <location>
        <begin position="727"/>
        <end position="741"/>
    </location>
</feature>
<dbReference type="InterPro" id="IPR009010">
    <property type="entry name" value="Asp_de-COase-like_dom_sf"/>
</dbReference>
<comment type="subcellular location">
    <subcellularLocation>
        <location evidence="1">Membrane</location>
    </subcellularLocation>
</comment>
<evidence type="ECO:0000256" key="12">
    <source>
        <dbReference type="ARBA" id="ARBA00048778"/>
    </source>
</evidence>
<feature type="compositionally biased region" description="Low complexity" evidence="13">
    <location>
        <begin position="238"/>
        <end position="258"/>
    </location>
</feature>
<dbReference type="Gene3D" id="3.10.330.10">
    <property type="match status" value="1"/>
</dbReference>
<dbReference type="Gene3D" id="3.40.50.300">
    <property type="entry name" value="P-loop containing nucleotide triphosphate hydrolases"/>
    <property type="match status" value="2"/>
</dbReference>
<evidence type="ECO:0000256" key="1">
    <source>
        <dbReference type="ARBA" id="ARBA00004370"/>
    </source>
</evidence>
<feature type="region of interest" description="Disordered" evidence="13">
    <location>
        <begin position="1066"/>
        <end position="1094"/>
    </location>
</feature>
<comment type="similarity">
    <text evidence="2">Belongs to the AAA ATPase family.</text>
</comment>
<evidence type="ECO:0000259" key="14">
    <source>
        <dbReference type="SMART" id="SM00382"/>
    </source>
</evidence>
<keyword evidence="6" id="KW-0378">Hydrolase</keyword>
<dbReference type="PANTHER" id="PTHR23077">
    <property type="entry name" value="AAA-FAMILY ATPASE"/>
    <property type="match status" value="1"/>
</dbReference>
<feature type="region of interest" description="Disordered" evidence="13">
    <location>
        <begin position="225"/>
        <end position="265"/>
    </location>
</feature>
<evidence type="ECO:0000313" key="16">
    <source>
        <dbReference type="Proteomes" id="UP000053958"/>
    </source>
</evidence>
<keyword evidence="5" id="KW-0547">Nucleotide-binding</keyword>
<dbReference type="Gene3D" id="1.10.8.60">
    <property type="match status" value="2"/>
</dbReference>
<dbReference type="InterPro" id="IPR041569">
    <property type="entry name" value="AAA_lid_3"/>
</dbReference>
<dbReference type="EMBL" id="LASV01000269">
    <property type="protein sequence ID" value="KKA20329.1"/>
    <property type="molecule type" value="Genomic_DNA"/>
</dbReference>
<dbReference type="FunFam" id="3.40.50.300:FF:000149">
    <property type="entry name" value="Nuclear valosin-containing protein-like"/>
    <property type="match status" value="1"/>
</dbReference>
<accession>A0A0F4YQ00</accession>
<evidence type="ECO:0000256" key="5">
    <source>
        <dbReference type="ARBA" id="ARBA00022741"/>
    </source>
</evidence>
<dbReference type="OrthoDB" id="2187at2759"/>
<dbReference type="InterPro" id="IPR050168">
    <property type="entry name" value="AAA_ATPase_domain"/>
</dbReference>
<keyword evidence="3" id="KW-0813">Transport</keyword>
<comment type="caution">
    <text evidence="15">The sequence shown here is derived from an EMBL/GenBank/DDBJ whole genome shotgun (WGS) entry which is preliminary data.</text>
</comment>
<dbReference type="SUPFAM" id="SSF50692">
    <property type="entry name" value="ADC-like"/>
    <property type="match status" value="1"/>
</dbReference>
<dbReference type="InterPro" id="IPR015342">
    <property type="entry name" value="PEX1-N_C-lobe"/>
</dbReference>
<feature type="domain" description="AAA+ ATPase" evidence="14">
    <location>
        <begin position="873"/>
        <end position="1008"/>
    </location>
</feature>
<dbReference type="CDD" id="cd00009">
    <property type="entry name" value="AAA"/>
    <property type="match status" value="1"/>
</dbReference>
<evidence type="ECO:0000256" key="3">
    <source>
        <dbReference type="ARBA" id="ARBA00022448"/>
    </source>
</evidence>
<dbReference type="RefSeq" id="XP_013326941.1">
    <property type="nucleotide sequence ID" value="XM_013471487.1"/>
</dbReference>
<dbReference type="AlphaFoldDB" id="A0A0F4YQ00"/>
<evidence type="ECO:0000256" key="11">
    <source>
        <dbReference type="ARBA" id="ARBA00034532"/>
    </source>
</evidence>
<dbReference type="CDD" id="cd19526">
    <property type="entry name" value="RecA-like_PEX1_r2"/>
    <property type="match status" value="1"/>
</dbReference>
<dbReference type="SMART" id="SM00382">
    <property type="entry name" value="AAA"/>
    <property type="match status" value="2"/>
</dbReference>
<keyword evidence="7" id="KW-0067">ATP-binding</keyword>
<dbReference type="InterPro" id="IPR003593">
    <property type="entry name" value="AAA+_ATPase"/>
</dbReference>
<dbReference type="InterPro" id="IPR003960">
    <property type="entry name" value="ATPase_AAA_CS"/>
</dbReference>
<evidence type="ECO:0000256" key="9">
    <source>
        <dbReference type="ARBA" id="ARBA00023136"/>
    </source>
</evidence>
<feature type="compositionally biased region" description="Low complexity" evidence="13">
    <location>
        <begin position="1073"/>
        <end position="1094"/>
    </location>
</feature>
<proteinExistence type="inferred from homology"/>
<dbReference type="GO" id="GO:0005778">
    <property type="term" value="C:peroxisomal membrane"/>
    <property type="evidence" value="ECO:0007669"/>
    <property type="project" value="TreeGrafter"/>
</dbReference>
<dbReference type="Pfam" id="PF00004">
    <property type="entry name" value="AAA"/>
    <property type="match status" value="2"/>
</dbReference>
<evidence type="ECO:0000256" key="6">
    <source>
        <dbReference type="ARBA" id="ARBA00022801"/>
    </source>
</evidence>
<dbReference type="Pfam" id="PF17862">
    <property type="entry name" value="AAA_lid_3"/>
    <property type="match status" value="1"/>
</dbReference>
<evidence type="ECO:0000313" key="15">
    <source>
        <dbReference type="EMBL" id="KKA20329.1"/>
    </source>
</evidence>
<evidence type="ECO:0000256" key="2">
    <source>
        <dbReference type="ARBA" id="ARBA00006914"/>
    </source>
</evidence>
<dbReference type="GeneID" id="25317991"/>
<dbReference type="FunFam" id="3.10.330.10:FF:000011">
    <property type="entry name" value="Peroxisome biogenesis protein peroxin 1"/>
    <property type="match status" value="1"/>
</dbReference>
<dbReference type="GO" id="GO:0005524">
    <property type="term" value="F:ATP binding"/>
    <property type="evidence" value="ECO:0007669"/>
    <property type="project" value="UniProtKB-KW"/>
</dbReference>
<dbReference type="InterPro" id="IPR027417">
    <property type="entry name" value="P-loop_NTPase"/>
</dbReference>
<feature type="domain" description="AAA+ ATPase" evidence="14">
    <location>
        <begin position="555"/>
        <end position="706"/>
    </location>
</feature>
<dbReference type="SUPFAM" id="SSF54585">
    <property type="entry name" value="Cdc48 domain 2-like"/>
    <property type="match status" value="1"/>
</dbReference>
<organism evidence="15 16">
    <name type="scientific">Rasamsonia emersonii (strain ATCC 16479 / CBS 393.64 / IMI 116815)</name>
    <dbReference type="NCBI Taxonomy" id="1408163"/>
    <lineage>
        <taxon>Eukaryota</taxon>
        <taxon>Fungi</taxon>
        <taxon>Dikarya</taxon>
        <taxon>Ascomycota</taxon>
        <taxon>Pezizomycotina</taxon>
        <taxon>Eurotiomycetes</taxon>
        <taxon>Eurotiomycetidae</taxon>
        <taxon>Eurotiales</taxon>
        <taxon>Trichocomaceae</taxon>
        <taxon>Rasamsonia</taxon>
    </lineage>
</organism>
<dbReference type="GO" id="GO:0016887">
    <property type="term" value="F:ATP hydrolysis activity"/>
    <property type="evidence" value="ECO:0007669"/>
    <property type="project" value="InterPro"/>
</dbReference>
<keyword evidence="9" id="KW-0472">Membrane</keyword>
<reference evidence="15 16" key="1">
    <citation type="submission" date="2015-04" db="EMBL/GenBank/DDBJ databases">
        <authorList>
            <person name="Heijne W.H."/>
            <person name="Fedorova N.D."/>
            <person name="Nierman W.C."/>
            <person name="Vollebregt A.W."/>
            <person name="Zhao Z."/>
            <person name="Wu L."/>
            <person name="Kumar M."/>
            <person name="Stam H."/>
            <person name="van den Berg M.A."/>
            <person name="Pel H.J."/>
        </authorList>
    </citation>
    <scope>NUCLEOTIDE SEQUENCE [LARGE SCALE GENOMIC DNA]</scope>
    <source>
        <strain evidence="15 16">CBS 393.64</strain>
    </source>
</reference>
<dbReference type="InterPro" id="IPR029067">
    <property type="entry name" value="CDC48_domain_2-like_sf"/>
</dbReference>
<feature type="region of interest" description="Disordered" evidence="13">
    <location>
        <begin position="727"/>
        <end position="758"/>
    </location>
</feature>
<gene>
    <name evidence="15" type="ORF">T310_5651</name>
</gene>
<keyword evidence="8" id="KW-0653">Protein transport</keyword>
<evidence type="ECO:0000256" key="8">
    <source>
        <dbReference type="ARBA" id="ARBA00022927"/>
    </source>
</evidence>
<feature type="region of interest" description="Disordered" evidence="13">
    <location>
        <begin position="1135"/>
        <end position="1171"/>
    </location>
</feature>
<evidence type="ECO:0000256" key="10">
    <source>
        <dbReference type="ARBA" id="ARBA00032509"/>
    </source>
</evidence>
<dbReference type="InterPro" id="IPR003959">
    <property type="entry name" value="ATPase_AAA_core"/>
</dbReference>
<name>A0A0F4YQ00_RASE3</name>
<dbReference type="STRING" id="1408163.A0A0F4YQ00"/>
<dbReference type="FunFam" id="3.40.50.300:FF:001529">
    <property type="entry name" value="Peroxisome biosynthesis protein-like protein (PAS1/Peroxin-1)"/>
    <property type="match status" value="1"/>
</dbReference>
<keyword evidence="16" id="KW-1185">Reference proteome</keyword>
<keyword evidence="4" id="KW-0962">Peroxisome biogenesis</keyword>
<evidence type="ECO:0000256" key="7">
    <source>
        <dbReference type="ARBA" id="ARBA00022840"/>
    </source>
</evidence>
<dbReference type="PANTHER" id="PTHR23077:SF12">
    <property type="entry name" value="PEROXISOMAL ATPASE PEX1"/>
    <property type="match status" value="1"/>
</dbReference>
<dbReference type="SUPFAM" id="SSF52540">
    <property type="entry name" value="P-loop containing nucleoside triphosphate hydrolases"/>
    <property type="match status" value="2"/>
</dbReference>
<sequence length="1233" mass="132399">MAPSRKPSTTAEVALVPLKNCLVNLPPSLVSVLVNANANVIVELQYRSSVSWPGSQSNGPTQRSSYLGWTGMPSKRKLASVVSKDGISGGSSAREHEVAVVEIDSSFGRVLGLTEGQKVGLFLHLDPPVAHTINIEPLTPADWEIIELHATFLELNLLSQIRALPNPGYNGSPLGQAEHIHPLTLHLSPTSTANIVITSLTPAPPAASAFAKIAPDAEVIVAPKVRPKSAKANRGESRSTTSTSRKSVGGRSTTSTVRPKSSRSESFERGAVYLRGVDRQFVDEWFDEGSDDHVNDGLRVWIDRDVLASNELRGSEWVAISIVQPAGLQAPVDPQQQQQQREQDSSESGKPATKLVAKVIPWDDAPDSRHVAISSLLCTALNSPSMVGGIVRVEAAPSQLARSAVKSLKIYPFASDASKKKDGLKFGGDTSASRNALAERIKITYGSPGSDVGLMSGPITDGMILPKTDSQISTTAFEGGIVRFDPPLKSSDHETTFGWFLGSESKFNIDVQPEIPRPTDPTLSAIAGEEQIPVSAPEMVGIDSLITQSLTNLTRSSSILLTGGLGSGKTTLCHLLGSRLREEYLFHVSYFSCRKLVTDETRVSTIKETLNRLFMSASWCARLGGRSVVILDDLDKLCPVETELQVGGENGRSRQVSEIVCSIVREHCTMSSSVVLLATAQSKDSLNNIIVGGHVVREILNLNAPDKEGRRKVLEKLTSQDKAMSTLNGHVRSQSTSTQDSWLDPSNPGSRPSSSGADGFVLARDVDFLDLAGKTDGYMPGDLVQLVARARNEALIRSVQDTANSTTVTLKSEDFERALKGFTPASLRNVTLTSSSTTFASIGGLHSTRQTLLETLMYPTKYAPIFAQCPLRLRSGLLLYGFPGCGKTLLASAVAGECGLNFISVKGPEILNKYIGASEKSVRDLFERAQAAKPCILFFDEFDSIAPKRGHDSTGVTDRVVNQLLTQMDGAEGLSGVYVLAATSRPDLIDPALLRPGRLDKSLLCDMPSHSDRIDIIRAVSKKLKLSDEVQSRIGEIASRTEGYSGADIQAVVYNAHLEAIHDLLGDRSSEPTGPKKAASGSGSKSTGSDPSSKSFIQFLYSEEESNAASANHHPTKPALTPPAVVAAKLEALKQARRRQRQLEHGTADASGAEAGGGTAITNGAAAENRDSREEVVIEWEHIERSLATTRCSLSERERKRLEAIYREFVVGRNGEMPTGEGAREIGGRTSLM</sequence>
<dbReference type="GO" id="GO:0016558">
    <property type="term" value="P:protein import into peroxisome matrix"/>
    <property type="evidence" value="ECO:0007669"/>
    <property type="project" value="TreeGrafter"/>
</dbReference>
<dbReference type="GO" id="GO:0005829">
    <property type="term" value="C:cytosol"/>
    <property type="evidence" value="ECO:0007669"/>
    <property type="project" value="TreeGrafter"/>
</dbReference>
<dbReference type="Gene3D" id="2.40.40.20">
    <property type="match status" value="1"/>
</dbReference>
<dbReference type="PROSITE" id="PS00674">
    <property type="entry name" value="AAA"/>
    <property type="match status" value="1"/>
</dbReference>
<comment type="catalytic activity">
    <reaction evidence="12">
        <text>ATP + H2O = ADP + phosphate + H(+)</text>
        <dbReference type="Rhea" id="RHEA:13065"/>
        <dbReference type="ChEBI" id="CHEBI:15377"/>
        <dbReference type="ChEBI" id="CHEBI:15378"/>
        <dbReference type="ChEBI" id="CHEBI:30616"/>
        <dbReference type="ChEBI" id="CHEBI:43474"/>
        <dbReference type="ChEBI" id="CHEBI:456216"/>
    </reaction>
    <physiologicalReaction direction="left-to-right" evidence="12">
        <dbReference type="Rhea" id="RHEA:13066"/>
    </physiologicalReaction>
</comment>
<protein>
    <recommendedName>
        <fullName evidence="11">Peroxisomal ATPase PEX1</fullName>
    </recommendedName>
    <alternativeName>
        <fullName evidence="10">Peroxin-1</fullName>
    </alternativeName>
</protein>
<evidence type="ECO:0000256" key="13">
    <source>
        <dbReference type="SAM" id="MobiDB-lite"/>
    </source>
</evidence>
<dbReference type="Proteomes" id="UP000053958">
    <property type="component" value="Unassembled WGS sequence"/>
</dbReference>